<dbReference type="InterPro" id="IPR036770">
    <property type="entry name" value="Ankyrin_rpt-contain_sf"/>
</dbReference>
<evidence type="ECO:0000256" key="2">
    <source>
        <dbReference type="ARBA" id="ARBA00023043"/>
    </source>
</evidence>
<dbReference type="SUPFAM" id="SSF48403">
    <property type="entry name" value="Ankyrin repeat"/>
    <property type="match status" value="1"/>
</dbReference>
<dbReference type="GO" id="GO:2000812">
    <property type="term" value="P:regulation of barbed-end actin filament capping"/>
    <property type="evidence" value="ECO:0007669"/>
    <property type="project" value="TreeGrafter"/>
</dbReference>
<dbReference type="GO" id="GO:0005737">
    <property type="term" value="C:cytoplasm"/>
    <property type="evidence" value="ECO:0007669"/>
    <property type="project" value="TreeGrafter"/>
</dbReference>
<accession>A0AAW9RTX6</accession>
<organism evidence="4 5">
    <name type="scientific">Microbaculum marinum</name>
    <dbReference type="NCBI Taxonomy" id="1764581"/>
    <lineage>
        <taxon>Bacteria</taxon>
        <taxon>Pseudomonadati</taxon>
        <taxon>Pseudomonadota</taxon>
        <taxon>Alphaproteobacteria</taxon>
        <taxon>Hyphomicrobiales</taxon>
        <taxon>Tepidamorphaceae</taxon>
        <taxon>Microbaculum</taxon>
    </lineage>
</organism>
<dbReference type="AlphaFoldDB" id="A0AAW9RTX6"/>
<dbReference type="PANTHER" id="PTHR24189:SF50">
    <property type="entry name" value="ANKYRIN REPEAT AND SOCS BOX PROTEIN 2"/>
    <property type="match status" value="1"/>
</dbReference>
<feature type="repeat" description="ANK" evidence="3">
    <location>
        <begin position="322"/>
        <end position="354"/>
    </location>
</feature>
<evidence type="ECO:0000313" key="4">
    <source>
        <dbReference type="EMBL" id="MEJ8572859.1"/>
    </source>
</evidence>
<evidence type="ECO:0000256" key="3">
    <source>
        <dbReference type="PROSITE-ProRule" id="PRU00023"/>
    </source>
</evidence>
<dbReference type="Pfam" id="PF13637">
    <property type="entry name" value="Ank_4"/>
    <property type="match status" value="1"/>
</dbReference>
<sequence length="522" mass="58225">MHAANLHSDRLNLDYLRKAAKDLKRAIASGETDARARFEAVFPGSRDPKLADCLHVIARENGYESWPKLKLDVELRRADRDELAARLATALYYGRPRPVERILTIAPDIAETNFPLQLALFEEDRVRAVLDAEPERVTVAEKAAEASRLALDPLTRVCISPYFRIRPDLADTQLRIVRHLIDLGADPNVRHEWPDDPKVKLSVLYAAMCVARNLPLAELLLEAGADPNDNECAYHACEFETLEEMRLLLKHGVTFPGTNALFRMLDFDKLEGVELLLQNGADPNEHLNHGGNALRHAIRRGRDGRFADLLIRYGADTSQPDKGRSPYALAAVHGNSSMMEALARHGLETDLSREERFLAAVVSGRRRDALELWAQDKDIVSRLSKAEQRLHNGFAAQKGRLEALELMNEVGFDPNMTDFEKMTPLHIAAWFGHSDYVRFYLGLDPDIGHINMYGATALGNAVHGSVNCPARDEGDYIETARLLVDAGFPILPERGHLDIGSDEITAFLEERLAENGALQTSG</sequence>
<feature type="repeat" description="ANK" evidence="3">
    <location>
        <begin position="420"/>
        <end position="452"/>
    </location>
</feature>
<protein>
    <submittedName>
        <fullName evidence="4">Ankyrin repeat domain-containing protein</fullName>
    </submittedName>
</protein>
<dbReference type="InterPro" id="IPR050745">
    <property type="entry name" value="Multifunctional_regulatory"/>
</dbReference>
<name>A0AAW9RTX6_9HYPH</name>
<keyword evidence="1" id="KW-0677">Repeat</keyword>
<dbReference type="Pfam" id="PF12796">
    <property type="entry name" value="Ank_2"/>
    <property type="match status" value="1"/>
</dbReference>
<keyword evidence="5" id="KW-1185">Reference proteome</keyword>
<dbReference type="RefSeq" id="WP_340330556.1">
    <property type="nucleotide sequence ID" value="NZ_JAZHOF010000006.1"/>
</dbReference>
<dbReference type="PROSITE" id="PS50088">
    <property type="entry name" value="ANK_REPEAT"/>
    <property type="match status" value="3"/>
</dbReference>
<dbReference type="SMART" id="SM00248">
    <property type="entry name" value="ANK"/>
    <property type="match status" value="7"/>
</dbReference>
<dbReference type="EMBL" id="JAZHOF010000006">
    <property type="protein sequence ID" value="MEJ8572859.1"/>
    <property type="molecule type" value="Genomic_DNA"/>
</dbReference>
<feature type="repeat" description="ANK" evidence="3">
    <location>
        <begin position="289"/>
        <end position="322"/>
    </location>
</feature>
<gene>
    <name evidence="4" type="ORF">V3328_15320</name>
</gene>
<proteinExistence type="predicted"/>
<evidence type="ECO:0000256" key="1">
    <source>
        <dbReference type="ARBA" id="ARBA00022737"/>
    </source>
</evidence>
<comment type="caution">
    <text evidence="4">The sequence shown here is derived from an EMBL/GenBank/DDBJ whole genome shotgun (WGS) entry which is preliminary data.</text>
</comment>
<evidence type="ECO:0000313" key="5">
    <source>
        <dbReference type="Proteomes" id="UP001378188"/>
    </source>
</evidence>
<dbReference type="InterPro" id="IPR002110">
    <property type="entry name" value="Ankyrin_rpt"/>
</dbReference>
<reference evidence="4 5" key="1">
    <citation type="submission" date="2024-02" db="EMBL/GenBank/DDBJ databases">
        <title>Genome analysis and characterization of Microbaculum marinisediminis sp. nov., isolated from marine sediment.</title>
        <authorList>
            <person name="Du Z.-J."/>
            <person name="Ye Y.-Q."/>
            <person name="Zhang Z.-R."/>
            <person name="Yuan S.-M."/>
            <person name="Zhang X.-Y."/>
        </authorList>
    </citation>
    <scope>NUCLEOTIDE SEQUENCE [LARGE SCALE GENOMIC DNA]</scope>
    <source>
        <strain evidence="4 5">SDUM1044001</strain>
    </source>
</reference>
<keyword evidence="2 3" id="KW-0040">ANK repeat</keyword>
<dbReference type="Proteomes" id="UP001378188">
    <property type="component" value="Unassembled WGS sequence"/>
</dbReference>
<dbReference type="PANTHER" id="PTHR24189">
    <property type="entry name" value="MYOTROPHIN"/>
    <property type="match status" value="1"/>
</dbReference>
<dbReference type="Gene3D" id="1.25.40.20">
    <property type="entry name" value="Ankyrin repeat-containing domain"/>
    <property type="match status" value="3"/>
</dbReference>